<reference evidence="1" key="2">
    <citation type="submission" date="2024-06" db="EMBL/GenBank/DDBJ databases">
        <authorList>
            <person name="Plum-Jensen L.E."/>
            <person name="Schramm A."/>
            <person name="Marshall I.P.G."/>
        </authorList>
    </citation>
    <scope>NUCLEOTIDE SEQUENCE</scope>
    <source>
        <strain evidence="1">Rat1</strain>
    </source>
</reference>
<dbReference type="InterPro" id="IPR054687">
    <property type="entry name" value="Two-CW_dom"/>
</dbReference>
<proteinExistence type="predicted"/>
<reference evidence="1" key="1">
    <citation type="journal article" date="2024" name="Syst. Appl. Microbiol.">
        <title>First single-strain enrichments of Electrothrix cable bacteria, description of E. aestuarii sp. nov. and E. rattekaaiensis sp. nov., and proposal of a cable bacteria taxonomy following the rules of the SeqCode.</title>
        <authorList>
            <person name="Plum-Jensen L.E."/>
            <person name="Schramm A."/>
            <person name="Marshall I.P.G."/>
        </authorList>
    </citation>
    <scope>NUCLEOTIDE SEQUENCE</scope>
    <source>
        <strain evidence="1">Rat1</strain>
    </source>
</reference>
<protein>
    <submittedName>
        <fullName evidence="1">Two-CW domain-containing protein</fullName>
    </submittedName>
</protein>
<gene>
    <name evidence="1" type="ORF">Q3M24_10610</name>
</gene>
<evidence type="ECO:0000313" key="1">
    <source>
        <dbReference type="EMBL" id="XCN75156.1"/>
    </source>
</evidence>
<sequence length="118" mass="13782">MSDNRMNCWEFKQCGREPGGSNIEKYGSCSVPVSVEHNGINNGKNGGRSCWILREAACEKIMRACRVDEIKECRQCRFHIHVKKSERFPRKIIRNKAYRYSRSILMSLYKVTGLSYER</sequence>
<dbReference type="EMBL" id="CP159373">
    <property type="protein sequence ID" value="XCN75156.1"/>
    <property type="molecule type" value="Genomic_DNA"/>
</dbReference>
<dbReference type="KEGG" id="eaj:Q3M24_10610"/>
<dbReference type="NCBIfam" id="NF045718">
    <property type="entry name" value="two_CW_domain"/>
    <property type="match status" value="1"/>
</dbReference>
<name>A0AAU8M287_9BACT</name>
<dbReference type="AlphaFoldDB" id="A0AAU8M287"/>
<accession>A0AAU8M287</accession>
<organism evidence="1">
    <name type="scientific">Candidatus Electrothrix aestuarii</name>
    <dbReference type="NCBI Taxonomy" id="3062594"/>
    <lineage>
        <taxon>Bacteria</taxon>
        <taxon>Pseudomonadati</taxon>
        <taxon>Thermodesulfobacteriota</taxon>
        <taxon>Desulfobulbia</taxon>
        <taxon>Desulfobulbales</taxon>
        <taxon>Desulfobulbaceae</taxon>
        <taxon>Candidatus Electrothrix</taxon>
    </lineage>
</organism>